<dbReference type="InterPro" id="IPR031794">
    <property type="entry name" value="HMMR_C"/>
</dbReference>
<name>A0ABN7B744_9HEMI</name>
<evidence type="ECO:0000256" key="3">
    <source>
        <dbReference type="ARBA" id="ARBA00023212"/>
    </source>
</evidence>
<feature type="coiled-coil region" evidence="4">
    <location>
        <begin position="814"/>
        <end position="1105"/>
    </location>
</feature>
<evidence type="ECO:0000313" key="8">
    <source>
        <dbReference type="Proteomes" id="UP001307889"/>
    </source>
</evidence>
<feature type="coiled-coil region" evidence="4">
    <location>
        <begin position="401"/>
        <end position="470"/>
    </location>
</feature>
<organism evidence="7 8">
    <name type="scientific">Nesidiocoris tenuis</name>
    <dbReference type="NCBI Taxonomy" id="355587"/>
    <lineage>
        <taxon>Eukaryota</taxon>
        <taxon>Metazoa</taxon>
        <taxon>Ecdysozoa</taxon>
        <taxon>Arthropoda</taxon>
        <taxon>Hexapoda</taxon>
        <taxon>Insecta</taxon>
        <taxon>Pterygota</taxon>
        <taxon>Neoptera</taxon>
        <taxon>Paraneoptera</taxon>
        <taxon>Hemiptera</taxon>
        <taxon>Heteroptera</taxon>
        <taxon>Panheteroptera</taxon>
        <taxon>Cimicomorpha</taxon>
        <taxon>Miridae</taxon>
        <taxon>Dicyphina</taxon>
        <taxon>Nesidiocoris</taxon>
    </lineage>
</organism>
<keyword evidence="3" id="KW-0206">Cytoskeleton</keyword>
<feature type="coiled-coil region" evidence="4">
    <location>
        <begin position="126"/>
        <end position="256"/>
    </location>
</feature>
<keyword evidence="2" id="KW-0963">Cytoplasm</keyword>
<dbReference type="Proteomes" id="UP001307889">
    <property type="component" value="Chromosome 10"/>
</dbReference>
<accession>A0ABN7B744</accession>
<dbReference type="EMBL" id="AP028918">
    <property type="protein sequence ID" value="BES99000.1"/>
    <property type="molecule type" value="Genomic_DNA"/>
</dbReference>
<protein>
    <recommendedName>
        <fullName evidence="6">Hyaluronan-mediated motility receptor C-terminal domain-containing protein</fullName>
    </recommendedName>
</protein>
<keyword evidence="8" id="KW-1185">Reference proteome</keyword>
<reference evidence="7 8" key="1">
    <citation type="submission" date="2023-09" db="EMBL/GenBank/DDBJ databases">
        <title>Nesidiocoris tenuis whole genome shotgun sequence.</title>
        <authorList>
            <person name="Shibata T."/>
            <person name="Shimoda M."/>
            <person name="Kobayashi T."/>
            <person name="Uehara T."/>
        </authorList>
    </citation>
    <scope>NUCLEOTIDE SEQUENCE [LARGE SCALE GENOMIC DNA]</scope>
    <source>
        <strain evidence="7 8">Japan</strain>
    </source>
</reference>
<feature type="coiled-coil region" evidence="4">
    <location>
        <begin position="660"/>
        <end position="771"/>
    </location>
</feature>
<dbReference type="Pfam" id="PF15908">
    <property type="entry name" value="HMMR_C"/>
    <property type="match status" value="1"/>
</dbReference>
<gene>
    <name evidence="7" type="ORF">NTJ_11816</name>
</gene>
<evidence type="ECO:0000256" key="5">
    <source>
        <dbReference type="SAM" id="MobiDB-lite"/>
    </source>
</evidence>
<proteinExistence type="predicted"/>
<dbReference type="PANTHER" id="PTHR18956">
    <property type="entry name" value="HYALURONAN MEDIATED MOTILITY RECEPTOR"/>
    <property type="match status" value="1"/>
</dbReference>
<dbReference type="PANTHER" id="PTHR18956:SF6">
    <property type="entry name" value="HYALURONAN MEDIATED MOTILITY RECEPTOR"/>
    <property type="match status" value="1"/>
</dbReference>
<feature type="coiled-coil region" evidence="4">
    <location>
        <begin position="525"/>
        <end position="573"/>
    </location>
</feature>
<evidence type="ECO:0000259" key="6">
    <source>
        <dbReference type="Pfam" id="PF15908"/>
    </source>
</evidence>
<evidence type="ECO:0000256" key="1">
    <source>
        <dbReference type="ARBA" id="ARBA00004186"/>
    </source>
</evidence>
<comment type="subcellular location">
    <subcellularLocation>
        <location evidence="1">Cytoplasm</location>
        <location evidence="1">Cytoskeleton</location>
        <location evidence="1">Spindle</location>
    </subcellularLocation>
</comment>
<keyword evidence="4" id="KW-0175">Coiled coil</keyword>
<evidence type="ECO:0000256" key="2">
    <source>
        <dbReference type="ARBA" id="ARBA00022490"/>
    </source>
</evidence>
<evidence type="ECO:0000313" key="7">
    <source>
        <dbReference type="EMBL" id="BES99000.1"/>
    </source>
</evidence>
<feature type="compositionally biased region" description="Polar residues" evidence="5">
    <location>
        <begin position="1225"/>
        <end position="1237"/>
    </location>
</feature>
<dbReference type="Gene3D" id="1.10.287.1490">
    <property type="match status" value="2"/>
</dbReference>
<feature type="region of interest" description="Disordered" evidence="5">
    <location>
        <begin position="1179"/>
        <end position="1237"/>
    </location>
</feature>
<evidence type="ECO:0000256" key="4">
    <source>
        <dbReference type="SAM" id="Coils"/>
    </source>
</evidence>
<dbReference type="InterPro" id="IPR026203">
    <property type="entry name" value="IHABP"/>
</dbReference>
<feature type="domain" description="Hyaluronan-mediated motility receptor C-terminal" evidence="6">
    <location>
        <begin position="1073"/>
        <end position="1196"/>
    </location>
</feature>
<sequence length="1237" mass="142694">MSFPKARITRFNEVSTCAPPPGKYDPKYDVKVKGAVIEKSKRFADKLESAPSVVSADSASCCSHEYNPATTFRTPQLPRKKIVSTPRSAIERTTRSKIAATPETKTKKRLEYETEQNLVEQINELIRVHSAQLLEKDQELREKQEEIAELRLQLEKEEKNRINDYNTMKQKYEKEIAAMSSELESIVESSRAEKTEAEQFISELKAEIDMMGENIKNINSLNSDLEYQLAEANINMVEMKNEYARVENQLHSVLASCDSLVKERIETMDHWEKTTSEKLAEVEAVAEKKFALLGEKMRESLKMLKEEVNLEYQSSDKLLSFVNSLADDVGDNVDMFRNKLDALQEVISVMAVDFEQKINELMVVSMPKLWDLSESKLEENLRLTEGLQAARALGLEKDIIVQDLQATIDELRTNLNQMSQQCRKFEIVQNEATKTIDVLSQRLYESESEVERLNDTTNELCLRRDALEEKVKSVVNENGLLKMEINELQESIVRDVKEVEAALLAKVESYRRLVGNETRKFKQELSEKQKTIEMLMSEVDFYRNKAIETETYLAKVQNKVIQYENEIRDLTNNYFRSIEEEYTDKLNAQKVLNIALSNELNESKKIAHDFRESSMSKMADLESQLGDMHQLKVGMEERILTLERQNTELTQGQDVSRQSIVNLEKEVEQKNVKIVELTEEIENLTGRLQDLENGLALYKQHAERSSQQVAKMTKETADLTERVESMTETLAEKDLKLAEVTRDFEDCKLYNESLTSRIEQLDSMCKHLEQESEQKSMTLIQVSEEYDNIRKLHGDECSKSEELEKYIGEMVSDLMIEKQKCSNLESEVQRQNERVSAGEESIADLEKRLASAESMNDELVSQVVDMKKEKEALLSKVEQLQKEAEQIEKQKEDILKEKDDVFEIVKRQWEERDLLISRIANQEEEIEELKNVNRERCEQEKAIFQAELQNEIFALQQNLEDSQKRIIDLESRESSLLFQFNSAEAELVASEEERERQEAALKELVEKLASLETKYATVEKRKNEYKIYAKQLETEKSSMKQELDQAAEERERMLDDKKEVSMQLTSLTARLADLECRSQESETKCTALERQIDELTSKNQELETIIGPFQEQLVAFDKERTALLAKSEIAEKELQALSVEHAKALGHRNNKQKIQRIVQLAENIAALKKENEKLLQENSKLRASAMSKRPSTVLKKDKENVSNGDRQSADKFKTKLQPAGDDESLQVTSPLRTRNAP</sequence>